<keyword evidence="1" id="KW-0472">Membrane</keyword>
<dbReference type="AlphaFoldDB" id="A0A4V2PUQ8"/>
<keyword evidence="3" id="KW-1185">Reference proteome</keyword>
<keyword evidence="1" id="KW-0812">Transmembrane</keyword>
<dbReference type="OrthoDB" id="7066830at2"/>
<reference evidence="2 3" key="1">
    <citation type="submission" date="2019-03" db="EMBL/GenBank/DDBJ databases">
        <title>Genomic Encyclopedia of Type Strains, Phase IV (KMG-IV): sequencing the most valuable type-strain genomes for metagenomic binning, comparative biology and taxonomic classification.</title>
        <authorList>
            <person name="Goeker M."/>
        </authorList>
    </citation>
    <scope>NUCLEOTIDE SEQUENCE [LARGE SCALE GENOMIC DNA]</scope>
    <source>
        <strain evidence="2 3">DSM 10053</strain>
    </source>
</reference>
<dbReference type="Proteomes" id="UP000295496">
    <property type="component" value="Unassembled WGS sequence"/>
</dbReference>
<evidence type="ECO:0000313" key="2">
    <source>
        <dbReference type="EMBL" id="TCK71381.1"/>
    </source>
</evidence>
<keyword evidence="1" id="KW-1133">Transmembrane helix</keyword>
<feature type="transmembrane region" description="Helical" evidence="1">
    <location>
        <begin position="83"/>
        <end position="103"/>
    </location>
</feature>
<organism evidence="2 3">
    <name type="scientific">Lonepinella koalarum</name>
    <dbReference type="NCBI Taxonomy" id="53417"/>
    <lineage>
        <taxon>Bacteria</taxon>
        <taxon>Pseudomonadati</taxon>
        <taxon>Pseudomonadota</taxon>
        <taxon>Gammaproteobacteria</taxon>
        <taxon>Pasteurellales</taxon>
        <taxon>Pasteurellaceae</taxon>
        <taxon>Lonepinella</taxon>
    </lineage>
</organism>
<evidence type="ECO:0000256" key="1">
    <source>
        <dbReference type="SAM" id="Phobius"/>
    </source>
</evidence>
<sequence>MSTLSHRQQMTLRSLYFNRFLWVRYAAALLFFTTLLWTCAMWLSQASLLVIPAVLLLLLGTAYVEQVRLYYRHNAQAPWTYAIFKLLLISHVGLLGLLFTPYAKALFPFVRDPHSIVLVGYMGIAILLISGVLRKLYRIRTNQDSHYHHIIAYQKQLNLKGDSR</sequence>
<dbReference type="RefSeq" id="WP_132300102.1">
    <property type="nucleotide sequence ID" value="NZ_CP170642.1"/>
</dbReference>
<accession>A0A4V2PUQ8</accession>
<protein>
    <recommendedName>
        <fullName evidence="4">PTS cellobiose transporter subunit IIA</fullName>
    </recommendedName>
</protein>
<feature type="transmembrane region" description="Helical" evidence="1">
    <location>
        <begin position="21"/>
        <end position="43"/>
    </location>
</feature>
<name>A0A4V2PUQ8_9PAST</name>
<comment type="caution">
    <text evidence="2">The sequence shown here is derived from an EMBL/GenBank/DDBJ whole genome shotgun (WGS) entry which is preliminary data.</text>
</comment>
<evidence type="ECO:0000313" key="3">
    <source>
        <dbReference type="Proteomes" id="UP000295496"/>
    </source>
</evidence>
<dbReference type="EMBL" id="SMGJ01000001">
    <property type="protein sequence ID" value="TCK71381.1"/>
    <property type="molecule type" value="Genomic_DNA"/>
</dbReference>
<feature type="transmembrane region" description="Helical" evidence="1">
    <location>
        <begin position="115"/>
        <end position="133"/>
    </location>
</feature>
<feature type="transmembrane region" description="Helical" evidence="1">
    <location>
        <begin position="49"/>
        <end position="71"/>
    </location>
</feature>
<proteinExistence type="predicted"/>
<gene>
    <name evidence="2" type="ORF">EV692_0451</name>
</gene>
<evidence type="ECO:0008006" key="4">
    <source>
        <dbReference type="Google" id="ProtNLM"/>
    </source>
</evidence>